<name>A0A6L5X577_9FIRM</name>
<gene>
    <name evidence="2" type="ORF">FYJ35_10035</name>
</gene>
<dbReference type="Pfam" id="PF18975">
    <property type="entry name" value="DUF5711"/>
    <property type="match status" value="1"/>
</dbReference>
<protein>
    <recommendedName>
        <fullName evidence="4">WD40 repeat domain-containing protein</fullName>
    </recommendedName>
</protein>
<comment type="caution">
    <text evidence="2">The sequence shown here is derived from an EMBL/GenBank/DDBJ whole genome shotgun (WGS) entry which is preliminary data.</text>
</comment>
<dbReference type="RefSeq" id="WP_154526155.1">
    <property type="nucleotide sequence ID" value="NZ_VULZ01000011.1"/>
</dbReference>
<dbReference type="AlphaFoldDB" id="A0A6L5X577"/>
<dbReference type="InterPro" id="IPR043765">
    <property type="entry name" value="DUF5711"/>
</dbReference>
<proteinExistence type="predicted"/>
<evidence type="ECO:0000256" key="1">
    <source>
        <dbReference type="SAM" id="Phobius"/>
    </source>
</evidence>
<reference evidence="2 3" key="1">
    <citation type="submission" date="2019-08" db="EMBL/GenBank/DDBJ databases">
        <title>In-depth cultivation of the pig gut microbiome towards novel bacterial diversity and tailored functional studies.</title>
        <authorList>
            <person name="Wylensek D."/>
            <person name="Hitch T.C.A."/>
            <person name="Clavel T."/>
        </authorList>
    </citation>
    <scope>NUCLEOTIDE SEQUENCE [LARGE SCALE GENOMIC DNA]</scope>
    <source>
        <strain evidence="2 3">Oil+RF-744-WCA-WT-11</strain>
    </source>
</reference>
<sequence>MKDQLKKLWEMISFRTLWDQDEEDDWEDFDTRDDYISGSDGRKHAGLMMNPVYIWLIVAALCAVAIAGWQGMSRRHLYTSYKKTASYKGEDISGTSYARLGSDFVKYGSDGVTLVNASNETLWSNAYTMQATAFDQCGKSILIYELQGNQVLVADKSGVIGQYQTDLPILKGSVASNGVSAFLLKNDSDVLIRLYSPNGSTLAEVKPTLEQTGQPIALDLSENATRLMVSAAKVGSGTVDAEILFYDFSSASESEEKHVTGKISYTDELFGEVFFADDRTPVAVANDRFIVFSGTKDPKERANVEITGEISSVFHDEDHVGFVCLSDDAANRYELSVYTMRGKQTMDTLFNEGYQSVVFDSGEILLWSQRHMMSYTPGGVKRFDSDFDQKIGLFVKIPGFRRYCILSNSGITRIKAE</sequence>
<evidence type="ECO:0000313" key="3">
    <source>
        <dbReference type="Proteomes" id="UP000481852"/>
    </source>
</evidence>
<dbReference type="Proteomes" id="UP000481852">
    <property type="component" value="Unassembled WGS sequence"/>
</dbReference>
<keyword evidence="1" id="KW-0472">Membrane</keyword>
<keyword evidence="1" id="KW-0812">Transmembrane</keyword>
<evidence type="ECO:0000313" key="2">
    <source>
        <dbReference type="EMBL" id="MSS15370.1"/>
    </source>
</evidence>
<keyword evidence="3" id="KW-1185">Reference proteome</keyword>
<accession>A0A6L5X577</accession>
<dbReference type="EMBL" id="VULZ01000011">
    <property type="protein sequence ID" value="MSS15370.1"/>
    <property type="molecule type" value="Genomic_DNA"/>
</dbReference>
<evidence type="ECO:0008006" key="4">
    <source>
        <dbReference type="Google" id="ProtNLM"/>
    </source>
</evidence>
<feature type="transmembrane region" description="Helical" evidence="1">
    <location>
        <begin position="52"/>
        <end position="72"/>
    </location>
</feature>
<organism evidence="2 3">
    <name type="scientific">Porcincola intestinalis</name>
    <dbReference type="NCBI Taxonomy" id="2606632"/>
    <lineage>
        <taxon>Bacteria</taxon>
        <taxon>Bacillati</taxon>
        <taxon>Bacillota</taxon>
        <taxon>Clostridia</taxon>
        <taxon>Lachnospirales</taxon>
        <taxon>Lachnospiraceae</taxon>
        <taxon>Porcincola</taxon>
    </lineage>
</organism>
<keyword evidence="1" id="KW-1133">Transmembrane helix</keyword>